<feature type="compositionally biased region" description="Low complexity" evidence="1">
    <location>
        <begin position="92"/>
        <end position="105"/>
    </location>
</feature>
<feature type="compositionally biased region" description="Polar residues" evidence="1">
    <location>
        <begin position="166"/>
        <end position="179"/>
    </location>
</feature>
<dbReference type="RefSeq" id="WP_344300759.1">
    <property type="nucleotide sequence ID" value="NZ_BAAAQW010000011.1"/>
</dbReference>
<protein>
    <submittedName>
        <fullName evidence="3">Uncharacterized protein</fullName>
    </submittedName>
</protein>
<organism evidence="3 4">
    <name type="scientific">Sinomonas flava</name>
    <dbReference type="NCBI Taxonomy" id="496857"/>
    <lineage>
        <taxon>Bacteria</taxon>
        <taxon>Bacillati</taxon>
        <taxon>Actinomycetota</taxon>
        <taxon>Actinomycetes</taxon>
        <taxon>Micrococcales</taxon>
        <taxon>Micrococcaceae</taxon>
        <taxon>Sinomonas</taxon>
    </lineage>
</organism>
<evidence type="ECO:0000256" key="2">
    <source>
        <dbReference type="SAM" id="Phobius"/>
    </source>
</evidence>
<dbReference type="EMBL" id="BAAAQW010000011">
    <property type="protein sequence ID" value="GAA2202608.1"/>
    <property type="molecule type" value="Genomic_DNA"/>
</dbReference>
<feature type="region of interest" description="Disordered" evidence="1">
    <location>
        <begin position="80"/>
        <end position="185"/>
    </location>
</feature>
<name>A0ABN3C091_9MICC</name>
<keyword evidence="2" id="KW-0812">Transmembrane</keyword>
<keyword evidence="4" id="KW-1185">Reference proteome</keyword>
<feature type="compositionally biased region" description="Low complexity" evidence="1">
    <location>
        <begin position="120"/>
        <end position="165"/>
    </location>
</feature>
<feature type="compositionally biased region" description="Polar residues" evidence="1">
    <location>
        <begin position="1"/>
        <end position="11"/>
    </location>
</feature>
<accession>A0ABN3C091</accession>
<sequence>MTASPGPQTSPLPVLQTPEPGPDPAVGPVFVDSTGRRLRRVRAIWILALAIVAAYTLLLGVALLGGPNVAAPYLPRQAVGAPAPSAPPSPAPSSAATAHAPEPSSVARTQAAAHPAGNEPVAVPQPGAVQAPATAAPAPAPTAAPAAPVPAATAAPAPSAAASAVNGKSDTAPGQTTRPTAPAHP</sequence>
<keyword evidence="2" id="KW-1133">Transmembrane helix</keyword>
<reference evidence="3 4" key="1">
    <citation type="journal article" date="2019" name="Int. J. Syst. Evol. Microbiol.">
        <title>The Global Catalogue of Microorganisms (GCM) 10K type strain sequencing project: providing services to taxonomists for standard genome sequencing and annotation.</title>
        <authorList>
            <consortium name="The Broad Institute Genomics Platform"/>
            <consortium name="The Broad Institute Genome Sequencing Center for Infectious Disease"/>
            <person name="Wu L."/>
            <person name="Ma J."/>
        </authorList>
    </citation>
    <scope>NUCLEOTIDE SEQUENCE [LARGE SCALE GENOMIC DNA]</scope>
    <source>
        <strain evidence="3 4">JCM 16034</strain>
    </source>
</reference>
<keyword evidence="2" id="KW-0472">Membrane</keyword>
<evidence type="ECO:0000313" key="3">
    <source>
        <dbReference type="EMBL" id="GAA2202608.1"/>
    </source>
</evidence>
<comment type="caution">
    <text evidence="3">The sequence shown here is derived from an EMBL/GenBank/DDBJ whole genome shotgun (WGS) entry which is preliminary data.</text>
</comment>
<evidence type="ECO:0000313" key="4">
    <source>
        <dbReference type="Proteomes" id="UP001500432"/>
    </source>
</evidence>
<feature type="region of interest" description="Disordered" evidence="1">
    <location>
        <begin position="1"/>
        <end position="30"/>
    </location>
</feature>
<evidence type="ECO:0000256" key="1">
    <source>
        <dbReference type="SAM" id="MobiDB-lite"/>
    </source>
</evidence>
<proteinExistence type="predicted"/>
<gene>
    <name evidence="3" type="ORF">GCM10009849_31700</name>
</gene>
<feature type="transmembrane region" description="Helical" evidence="2">
    <location>
        <begin position="43"/>
        <end position="66"/>
    </location>
</feature>
<dbReference type="Proteomes" id="UP001500432">
    <property type="component" value="Unassembled WGS sequence"/>
</dbReference>